<protein>
    <submittedName>
        <fullName evidence="1">Uncharacterized protein</fullName>
    </submittedName>
</protein>
<organism evidence="1 2">
    <name type="scientific">Pisolithus microcarpus 441</name>
    <dbReference type="NCBI Taxonomy" id="765257"/>
    <lineage>
        <taxon>Eukaryota</taxon>
        <taxon>Fungi</taxon>
        <taxon>Dikarya</taxon>
        <taxon>Basidiomycota</taxon>
        <taxon>Agaricomycotina</taxon>
        <taxon>Agaricomycetes</taxon>
        <taxon>Agaricomycetidae</taxon>
        <taxon>Boletales</taxon>
        <taxon>Sclerodermatineae</taxon>
        <taxon>Pisolithaceae</taxon>
        <taxon>Pisolithus</taxon>
    </lineage>
</organism>
<dbReference type="AlphaFoldDB" id="A0A0C9Y621"/>
<gene>
    <name evidence="1" type="ORF">PISMIDRAFT_106226</name>
</gene>
<dbReference type="OrthoDB" id="2668373at2759"/>
<name>A0A0C9Y621_9AGAM</name>
<dbReference type="EMBL" id="KN833770">
    <property type="protein sequence ID" value="KIK20165.1"/>
    <property type="molecule type" value="Genomic_DNA"/>
</dbReference>
<sequence length="58" mass="6910">SILMSFKKHRAIKNESLCGEEVEDAYNNLTSLIDQVWHDSYHRNKLDRMLWEWAQAGM</sequence>
<feature type="non-terminal residue" evidence="1">
    <location>
        <position position="1"/>
    </location>
</feature>
<evidence type="ECO:0000313" key="2">
    <source>
        <dbReference type="Proteomes" id="UP000054018"/>
    </source>
</evidence>
<reference evidence="2" key="2">
    <citation type="submission" date="2015-01" db="EMBL/GenBank/DDBJ databases">
        <title>Evolutionary Origins and Diversification of the Mycorrhizal Mutualists.</title>
        <authorList>
            <consortium name="DOE Joint Genome Institute"/>
            <consortium name="Mycorrhizal Genomics Consortium"/>
            <person name="Kohler A."/>
            <person name="Kuo A."/>
            <person name="Nagy L.G."/>
            <person name="Floudas D."/>
            <person name="Copeland A."/>
            <person name="Barry K.W."/>
            <person name="Cichocki N."/>
            <person name="Veneault-Fourrey C."/>
            <person name="LaButti K."/>
            <person name="Lindquist E.A."/>
            <person name="Lipzen A."/>
            <person name="Lundell T."/>
            <person name="Morin E."/>
            <person name="Murat C."/>
            <person name="Riley R."/>
            <person name="Ohm R."/>
            <person name="Sun H."/>
            <person name="Tunlid A."/>
            <person name="Henrissat B."/>
            <person name="Grigoriev I.V."/>
            <person name="Hibbett D.S."/>
            <person name="Martin F."/>
        </authorList>
    </citation>
    <scope>NUCLEOTIDE SEQUENCE [LARGE SCALE GENOMIC DNA]</scope>
    <source>
        <strain evidence="2">441</strain>
    </source>
</reference>
<keyword evidence="2" id="KW-1185">Reference proteome</keyword>
<dbReference type="Proteomes" id="UP000054018">
    <property type="component" value="Unassembled WGS sequence"/>
</dbReference>
<reference evidence="1 2" key="1">
    <citation type="submission" date="2014-04" db="EMBL/GenBank/DDBJ databases">
        <authorList>
            <consortium name="DOE Joint Genome Institute"/>
            <person name="Kuo A."/>
            <person name="Kohler A."/>
            <person name="Costa M.D."/>
            <person name="Nagy L.G."/>
            <person name="Floudas D."/>
            <person name="Copeland A."/>
            <person name="Barry K.W."/>
            <person name="Cichocki N."/>
            <person name="Veneault-Fourrey C."/>
            <person name="LaButti K."/>
            <person name="Lindquist E.A."/>
            <person name="Lipzen A."/>
            <person name="Lundell T."/>
            <person name="Morin E."/>
            <person name="Murat C."/>
            <person name="Sun H."/>
            <person name="Tunlid A."/>
            <person name="Henrissat B."/>
            <person name="Grigoriev I.V."/>
            <person name="Hibbett D.S."/>
            <person name="Martin F."/>
            <person name="Nordberg H.P."/>
            <person name="Cantor M.N."/>
            <person name="Hua S.X."/>
        </authorList>
    </citation>
    <scope>NUCLEOTIDE SEQUENCE [LARGE SCALE GENOMIC DNA]</scope>
    <source>
        <strain evidence="1 2">441</strain>
    </source>
</reference>
<dbReference type="HOGENOM" id="CLU_2948232_0_0_1"/>
<accession>A0A0C9Y621</accession>
<evidence type="ECO:0000313" key="1">
    <source>
        <dbReference type="EMBL" id="KIK20165.1"/>
    </source>
</evidence>
<proteinExistence type="predicted"/>